<sequence length="148" mass="16897">MSEQDDVKATFKMLAGQAIDRAWNARDSWVQVIDDCMEAIVPLLQKLVRSPEQLALQVLRTRYEITRQLVAAMRTKVAAAANLTPDFKRRMDAEIENLGRHEDYLAATLRHTESLTETKRNSWVPRAALVIASTSLLWQIIAALWHLK</sequence>
<evidence type="ECO:0000313" key="2">
    <source>
        <dbReference type="EMBL" id="RKH46640.1"/>
    </source>
</evidence>
<organism evidence="2 3">
    <name type="scientific">Corallococcus llansteffanensis</name>
    <dbReference type="NCBI Taxonomy" id="2316731"/>
    <lineage>
        <taxon>Bacteria</taxon>
        <taxon>Pseudomonadati</taxon>
        <taxon>Myxococcota</taxon>
        <taxon>Myxococcia</taxon>
        <taxon>Myxococcales</taxon>
        <taxon>Cystobacterineae</taxon>
        <taxon>Myxococcaceae</taxon>
        <taxon>Corallococcus</taxon>
    </lineage>
</organism>
<dbReference type="AlphaFoldDB" id="A0A3A8NTK2"/>
<evidence type="ECO:0000313" key="3">
    <source>
        <dbReference type="Proteomes" id="UP000272888"/>
    </source>
</evidence>
<gene>
    <name evidence="2" type="ORF">D7V93_34575</name>
</gene>
<comment type="caution">
    <text evidence="2">The sequence shown here is derived from an EMBL/GenBank/DDBJ whole genome shotgun (WGS) entry which is preliminary data.</text>
</comment>
<accession>A0A3A8NTK2</accession>
<keyword evidence="1" id="KW-0472">Membrane</keyword>
<proteinExistence type="predicted"/>
<keyword evidence="1" id="KW-1133">Transmembrane helix</keyword>
<feature type="transmembrane region" description="Helical" evidence="1">
    <location>
        <begin position="127"/>
        <end position="147"/>
    </location>
</feature>
<protein>
    <submittedName>
        <fullName evidence="2">Uncharacterized protein</fullName>
    </submittedName>
</protein>
<dbReference type="RefSeq" id="WP_120647433.1">
    <property type="nucleotide sequence ID" value="NZ_RAWB01000544.1"/>
</dbReference>
<evidence type="ECO:0000256" key="1">
    <source>
        <dbReference type="SAM" id="Phobius"/>
    </source>
</evidence>
<name>A0A3A8NTK2_9BACT</name>
<reference evidence="3" key="1">
    <citation type="submission" date="2018-09" db="EMBL/GenBank/DDBJ databases">
        <authorList>
            <person name="Livingstone P.G."/>
            <person name="Whitworth D.E."/>
        </authorList>
    </citation>
    <scope>NUCLEOTIDE SEQUENCE [LARGE SCALE GENOMIC DNA]</scope>
    <source>
        <strain evidence="3">CA051B</strain>
    </source>
</reference>
<dbReference type="Proteomes" id="UP000272888">
    <property type="component" value="Unassembled WGS sequence"/>
</dbReference>
<keyword evidence="1" id="KW-0812">Transmembrane</keyword>
<keyword evidence="3" id="KW-1185">Reference proteome</keyword>
<dbReference type="EMBL" id="RAWB01000544">
    <property type="protein sequence ID" value="RKH46640.1"/>
    <property type="molecule type" value="Genomic_DNA"/>
</dbReference>